<evidence type="ECO:0000313" key="3">
    <source>
        <dbReference type="EMBL" id="SFA94782.1"/>
    </source>
</evidence>
<feature type="region of interest" description="Disordered" evidence="1">
    <location>
        <begin position="115"/>
        <end position="137"/>
    </location>
</feature>
<dbReference type="EMBL" id="FOKA01000004">
    <property type="protein sequence ID" value="SFA94782.1"/>
    <property type="molecule type" value="Genomic_DNA"/>
</dbReference>
<feature type="region of interest" description="Disordered" evidence="1">
    <location>
        <begin position="1"/>
        <end position="23"/>
    </location>
</feature>
<keyword evidence="4" id="KW-1185">Reference proteome</keyword>
<feature type="compositionally biased region" description="Low complexity" evidence="1">
    <location>
        <begin position="7"/>
        <end position="23"/>
    </location>
</feature>
<feature type="transmembrane region" description="Helical" evidence="2">
    <location>
        <begin position="86"/>
        <end position="109"/>
    </location>
</feature>
<sequence length="159" mass="15682">MPLSESTTTSTTAAGTTPAVSTTVAPTALRPAPDAPQPALMPTLAATSARRGSPVVAFGLGLAALTVLAVYIGIPLVHAARFLTGGLAAAAALALVVAVAFAALVVRILHGTHHPALPTSGRRRGARRTAGTGGGAATRTLAAEADRAVRLDAVGPEGR</sequence>
<organism evidence="3 4">
    <name type="scientific">Cellulomonas marina</name>
    <dbReference type="NCBI Taxonomy" id="988821"/>
    <lineage>
        <taxon>Bacteria</taxon>
        <taxon>Bacillati</taxon>
        <taxon>Actinomycetota</taxon>
        <taxon>Actinomycetes</taxon>
        <taxon>Micrococcales</taxon>
        <taxon>Cellulomonadaceae</taxon>
        <taxon>Cellulomonas</taxon>
    </lineage>
</organism>
<proteinExistence type="predicted"/>
<evidence type="ECO:0000256" key="1">
    <source>
        <dbReference type="SAM" id="MobiDB-lite"/>
    </source>
</evidence>
<gene>
    <name evidence="3" type="ORF">SAMN05421867_10453</name>
</gene>
<feature type="transmembrane region" description="Helical" evidence="2">
    <location>
        <begin position="55"/>
        <end position="74"/>
    </location>
</feature>
<dbReference type="STRING" id="988821.SAMN05421867_10453"/>
<keyword evidence="2" id="KW-0472">Membrane</keyword>
<dbReference type="AlphaFoldDB" id="A0A1I0X195"/>
<dbReference type="Proteomes" id="UP000199012">
    <property type="component" value="Unassembled WGS sequence"/>
</dbReference>
<protein>
    <submittedName>
        <fullName evidence="3">Uncharacterized protein</fullName>
    </submittedName>
</protein>
<evidence type="ECO:0000313" key="4">
    <source>
        <dbReference type="Proteomes" id="UP000199012"/>
    </source>
</evidence>
<dbReference type="RefSeq" id="WP_090031425.1">
    <property type="nucleotide sequence ID" value="NZ_BONM01000015.1"/>
</dbReference>
<accession>A0A1I0X195</accession>
<evidence type="ECO:0000256" key="2">
    <source>
        <dbReference type="SAM" id="Phobius"/>
    </source>
</evidence>
<name>A0A1I0X195_9CELL</name>
<keyword evidence="2" id="KW-0812">Transmembrane</keyword>
<keyword evidence="2" id="KW-1133">Transmembrane helix</keyword>
<reference evidence="3 4" key="1">
    <citation type="submission" date="2016-10" db="EMBL/GenBank/DDBJ databases">
        <authorList>
            <person name="de Groot N.N."/>
        </authorList>
    </citation>
    <scope>NUCLEOTIDE SEQUENCE [LARGE SCALE GENOMIC DNA]</scope>
    <source>
        <strain evidence="3 4">CGMCC 4.6945</strain>
    </source>
</reference>